<proteinExistence type="inferred from homology"/>
<feature type="region of interest" description="Disordered" evidence="13">
    <location>
        <begin position="1"/>
        <end position="39"/>
    </location>
</feature>
<evidence type="ECO:0000256" key="4">
    <source>
        <dbReference type="ARBA" id="ARBA00022448"/>
    </source>
</evidence>
<comment type="similarity">
    <text evidence="12">Belongs to the mitochondrial carrier (TC 2.A.29) family.</text>
</comment>
<feature type="repeat" description="Solcar" evidence="11">
    <location>
        <begin position="71"/>
        <end position="162"/>
    </location>
</feature>
<dbReference type="PROSITE" id="PS50920">
    <property type="entry name" value="SOLCAR"/>
    <property type="match status" value="3"/>
</dbReference>
<feature type="repeat" description="Solcar" evidence="11">
    <location>
        <begin position="313"/>
        <end position="401"/>
    </location>
</feature>
<keyword evidence="4 12" id="KW-0813">Transport</keyword>
<dbReference type="InterPro" id="IPR002067">
    <property type="entry name" value="MCP"/>
</dbReference>
<evidence type="ECO:0000256" key="10">
    <source>
        <dbReference type="ARBA" id="ARBA00023136"/>
    </source>
</evidence>
<sequence>MSSPLVNNAADDPSRIMTAAQTTLTAHTTQSSKRQPAICPTDEAAVVPAKDKKDNMASDSPRRKVDKRSTEYVIKSGLAGGLAGCEGKTVVGPLDRVKILFQTSNPNFAKYAGSWSGLPIAMREIYSQAGLGGLFKGHSATLLRIFPYAGIKFLAYEQIRRTFIKTKAQETPIRRFTSGSLAGMVSVFFTYPLEVIRVRLAFETRSEQRSTLRSIVKKIYNEHPPTTAHHPSNPVSAAATSVVENIAPRYGFANFFRGFSPTMLGMIPYAGASFLAHDTMSDVLRVPLLAKYTTLPHTSREESATTTYKPAQLRYWAELGAGGFAGFFSQTVSYPLEVIRRRMQVGGVVGDGHRLSIAEVARRIYVERGWRGFFVGLTIGYVKVIPMAATSFFVYERGKYYLGI</sequence>
<keyword evidence="16" id="KW-1185">Reference proteome</keyword>
<name>A0A2T2P4X2_CORCC</name>
<evidence type="ECO:0000256" key="1">
    <source>
        <dbReference type="ARBA" id="ARBA00002238"/>
    </source>
</evidence>
<evidence type="ECO:0000256" key="11">
    <source>
        <dbReference type="PROSITE-ProRule" id="PRU00282"/>
    </source>
</evidence>
<dbReference type="SUPFAM" id="SSF103506">
    <property type="entry name" value="Mitochondrial carrier"/>
    <property type="match status" value="1"/>
</dbReference>
<dbReference type="GO" id="GO:0055085">
    <property type="term" value="P:transmembrane transport"/>
    <property type="evidence" value="ECO:0007669"/>
    <property type="project" value="InterPro"/>
</dbReference>
<evidence type="ECO:0000313" key="15">
    <source>
        <dbReference type="EMBL" id="PSN72730.1"/>
    </source>
</evidence>
<gene>
    <name evidence="15" type="ORF">BS50DRAFT_568321</name>
</gene>
<dbReference type="Pfam" id="PF00153">
    <property type="entry name" value="Mito_carr"/>
    <property type="match status" value="3"/>
</dbReference>
<accession>A0A2T2P4X2</accession>
<organism evidence="15 16">
    <name type="scientific">Corynespora cassiicola Philippines</name>
    <dbReference type="NCBI Taxonomy" id="1448308"/>
    <lineage>
        <taxon>Eukaryota</taxon>
        <taxon>Fungi</taxon>
        <taxon>Dikarya</taxon>
        <taxon>Ascomycota</taxon>
        <taxon>Pezizomycotina</taxon>
        <taxon>Dothideomycetes</taxon>
        <taxon>Pleosporomycetidae</taxon>
        <taxon>Pleosporales</taxon>
        <taxon>Corynesporascaceae</taxon>
        <taxon>Corynespora</taxon>
    </lineage>
</organism>
<feature type="repeat" description="Solcar" evidence="11">
    <location>
        <begin position="170"/>
        <end position="283"/>
    </location>
</feature>
<dbReference type="PRINTS" id="PR00926">
    <property type="entry name" value="MITOCARRIER"/>
</dbReference>
<evidence type="ECO:0000313" key="16">
    <source>
        <dbReference type="Proteomes" id="UP000240883"/>
    </source>
</evidence>
<dbReference type="OrthoDB" id="270584at2759"/>
<reference evidence="15 16" key="1">
    <citation type="journal article" date="2018" name="Front. Microbiol.">
        <title>Genome-Wide Analysis of Corynespora cassiicola Leaf Fall Disease Putative Effectors.</title>
        <authorList>
            <person name="Lopez D."/>
            <person name="Ribeiro S."/>
            <person name="Label P."/>
            <person name="Fumanal B."/>
            <person name="Venisse J.S."/>
            <person name="Kohler A."/>
            <person name="de Oliveira R.R."/>
            <person name="Labutti K."/>
            <person name="Lipzen A."/>
            <person name="Lail K."/>
            <person name="Bauer D."/>
            <person name="Ohm R.A."/>
            <person name="Barry K.W."/>
            <person name="Spatafora J."/>
            <person name="Grigoriev I.V."/>
            <person name="Martin F.M."/>
            <person name="Pujade-Renaud V."/>
        </authorList>
    </citation>
    <scope>NUCLEOTIDE SEQUENCE [LARGE SCALE GENOMIC DNA]</scope>
    <source>
        <strain evidence="15 16">Philippines</strain>
    </source>
</reference>
<dbReference type="PANTHER" id="PTHR24089">
    <property type="entry name" value="SOLUTE CARRIER FAMILY 25"/>
    <property type="match status" value="1"/>
</dbReference>
<keyword evidence="5 11" id="KW-0812">Transmembrane</keyword>
<evidence type="ECO:0000256" key="9">
    <source>
        <dbReference type="ARBA" id="ARBA00023128"/>
    </source>
</evidence>
<dbReference type="STRING" id="1448308.A0A2T2P4X2"/>
<dbReference type="GO" id="GO:0005743">
    <property type="term" value="C:mitochondrial inner membrane"/>
    <property type="evidence" value="ECO:0007669"/>
    <property type="project" value="UniProtKB-SubCell"/>
</dbReference>
<evidence type="ECO:0000256" key="8">
    <source>
        <dbReference type="ARBA" id="ARBA00022989"/>
    </source>
</evidence>
<dbReference type="InterPro" id="IPR023395">
    <property type="entry name" value="MCP_dom_sf"/>
</dbReference>
<evidence type="ECO:0000256" key="13">
    <source>
        <dbReference type="SAM" id="MobiDB-lite"/>
    </source>
</evidence>
<dbReference type="EMBL" id="KZ678129">
    <property type="protein sequence ID" value="PSN72730.1"/>
    <property type="molecule type" value="Genomic_DNA"/>
</dbReference>
<feature type="transmembrane region" description="Helical" evidence="14">
    <location>
        <begin position="372"/>
        <end position="395"/>
    </location>
</feature>
<feature type="compositionally biased region" description="Low complexity" evidence="13">
    <location>
        <begin position="18"/>
        <end position="30"/>
    </location>
</feature>
<evidence type="ECO:0000256" key="12">
    <source>
        <dbReference type="RuleBase" id="RU000488"/>
    </source>
</evidence>
<evidence type="ECO:0000256" key="14">
    <source>
        <dbReference type="SAM" id="Phobius"/>
    </source>
</evidence>
<evidence type="ECO:0000256" key="2">
    <source>
        <dbReference type="ARBA" id="ARBA00004448"/>
    </source>
</evidence>
<keyword evidence="7" id="KW-0999">Mitochondrion inner membrane</keyword>
<comment type="subcellular location">
    <subcellularLocation>
        <location evidence="2">Mitochondrion inner membrane</location>
        <topology evidence="2">Multi-pass membrane protein</topology>
    </subcellularLocation>
</comment>
<dbReference type="AlphaFoldDB" id="A0A2T2P4X2"/>
<dbReference type="Gene3D" id="1.50.40.10">
    <property type="entry name" value="Mitochondrial carrier domain"/>
    <property type="match status" value="1"/>
</dbReference>
<keyword evidence="8 14" id="KW-1133">Transmembrane helix</keyword>
<evidence type="ECO:0000256" key="3">
    <source>
        <dbReference type="ARBA" id="ARBA00021935"/>
    </source>
</evidence>
<keyword evidence="10 11" id="KW-0472">Membrane</keyword>
<protein>
    <recommendedName>
        <fullName evidence="3">Mitochondrial thiamine pyrophosphate carrier 1</fullName>
    </recommendedName>
</protein>
<comment type="function">
    <text evidence="1">Mitochondrial transporter that mediates uptake of thiamine pyrophosphate (ThPP) into mitochondria.</text>
</comment>
<evidence type="ECO:0000256" key="5">
    <source>
        <dbReference type="ARBA" id="ARBA00022692"/>
    </source>
</evidence>
<keyword evidence="9" id="KW-0496">Mitochondrion</keyword>
<evidence type="ECO:0000256" key="7">
    <source>
        <dbReference type="ARBA" id="ARBA00022792"/>
    </source>
</evidence>
<evidence type="ECO:0000256" key="6">
    <source>
        <dbReference type="ARBA" id="ARBA00022737"/>
    </source>
</evidence>
<keyword evidence="6" id="KW-0677">Repeat</keyword>
<dbReference type="Proteomes" id="UP000240883">
    <property type="component" value="Unassembled WGS sequence"/>
</dbReference>
<dbReference type="InterPro" id="IPR018108">
    <property type="entry name" value="MCP_transmembrane"/>
</dbReference>